<dbReference type="Proteomes" id="UP001205740">
    <property type="component" value="Unassembled WGS sequence"/>
</dbReference>
<dbReference type="NCBIfam" id="TIGR01444">
    <property type="entry name" value="fkbM_fam"/>
    <property type="match status" value="1"/>
</dbReference>
<dbReference type="InterPro" id="IPR029063">
    <property type="entry name" value="SAM-dependent_MTases_sf"/>
</dbReference>
<dbReference type="SUPFAM" id="SSF53335">
    <property type="entry name" value="S-adenosyl-L-methionine-dependent methyltransferases"/>
    <property type="match status" value="1"/>
</dbReference>
<keyword evidence="2" id="KW-0489">Methyltransferase</keyword>
<dbReference type="Pfam" id="PF05050">
    <property type="entry name" value="Methyltransf_21"/>
    <property type="match status" value="1"/>
</dbReference>
<organism evidence="2 3">
    <name type="scientific">Williamsia serinedens</name>
    <dbReference type="NCBI Taxonomy" id="391736"/>
    <lineage>
        <taxon>Bacteria</taxon>
        <taxon>Bacillati</taxon>
        <taxon>Actinomycetota</taxon>
        <taxon>Actinomycetes</taxon>
        <taxon>Mycobacteriales</taxon>
        <taxon>Nocardiaceae</taxon>
        <taxon>Williamsia</taxon>
    </lineage>
</organism>
<accession>A0ABT1H411</accession>
<protein>
    <submittedName>
        <fullName evidence="2">Methyltransferase, FkbM family</fullName>
    </submittedName>
</protein>
<dbReference type="InterPro" id="IPR053188">
    <property type="entry name" value="FkbM_Methyltransferase"/>
</dbReference>
<dbReference type="GO" id="GO:0008168">
    <property type="term" value="F:methyltransferase activity"/>
    <property type="evidence" value="ECO:0007669"/>
    <property type="project" value="UniProtKB-KW"/>
</dbReference>
<dbReference type="PANTHER" id="PTHR36973:SF4">
    <property type="entry name" value="NODULATION PROTEIN"/>
    <property type="match status" value="1"/>
</dbReference>
<comment type="caution">
    <text evidence="2">The sequence shown here is derived from an EMBL/GenBank/DDBJ whole genome shotgun (WGS) entry which is preliminary data.</text>
</comment>
<name>A0ABT1H411_9NOCA</name>
<dbReference type="RefSeq" id="WP_253655488.1">
    <property type="nucleotide sequence ID" value="NZ_BAAAOE010000001.1"/>
</dbReference>
<evidence type="ECO:0000259" key="1">
    <source>
        <dbReference type="Pfam" id="PF05050"/>
    </source>
</evidence>
<keyword evidence="3" id="KW-1185">Reference proteome</keyword>
<gene>
    <name evidence="2" type="ORF">LX12_003120</name>
</gene>
<keyword evidence="2" id="KW-0808">Transferase</keyword>
<dbReference type="PANTHER" id="PTHR36973">
    <property type="entry name" value="SLL1456 PROTEIN-RELATED"/>
    <property type="match status" value="1"/>
</dbReference>
<sequence>MTIAHRIRRGLRRTGFDLVRYPGVDATVLLTRLLTTAGVEAVVDIGANGGRYGQELRDAGWGGRITSFEPLSEPYARLQRASAGDAVWTAHQLGLGDADTTAEMTIASNAGESSSLLPMLEAHRRAAPQITPSGTERVAVRRLDSIADLLPPGDRHFVKVDTQGFEARVIEGGAQYLSTRCIGIQLELSLVPLYSEGMAMADGDSFARSQGMVPATFIPGFADLETGRLLQIDAVYFRPECL</sequence>
<proteinExistence type="predicted"/>
<dbReference type="EMBL" id="JAMTCG010000005">
    <property type="protein sequence ID" value="MCP2161921.1"/>
    <property type="molecule type" value="Genomic_DNA"/>
</dbReference>
<feature type="domain" description="Methyltransferase FkbM" evidence="1">
    <location>
        <begin position="44"/>
        <end position="208"/>
    </location>
</feature>
<dbReference type="GO" id="GO:0032259">
    <property type="term" value="P:methylation"/>
    <property type="evidence" value="ECO:0007669"/>
    <property type="project" value="UniProtKB-KW"/>
</dbReference>
<dbReference type="Gene3D" id="3.40.50.150">
    <property type="entry name" value="Vaccinia Virus protein VP39"/>
    <property type="match status" value="1"/>
</dbReference>
<reference evidence="2 3" key="1">
    <citation type="submission" date="2022-06" db="EMBL/GenBank/DDBJ databases">
        <title>Genomic Encyclopedia of Archaeal and Bacterial Type Strains, Phase II (KMG-II): from individual species to whole genera.</title>
        <authorList>
            <person name="Goeker M."/>
        </authorList>
    </citation>
    <scope>NUCLEOTIDE SEQUENCE [LARGE SCALE GENOMIC DNA]</scope>
    <source>
        <strain evidence="2 3">DSM 45037</strain>
    </source>
</reference>
<evidence type="ECO:0000313" key="2">
    <source>
        <dbReference type="EMBL" id="MCP2161921.1"/>
    </source>
</evidence>
<dbReference type="InterPro" id="IPR006342">
    <property type="entry name" value="FkbM_mtfrase"/>
</dbReference>
<evidence type="ECO:0000313" key="3">
    <source>
        <dbReference type="Proteomes" id="UP001205740"/>
    </source>
</evidence>